<dbReference type="Pfam" id="PF13054">
    <property type="entry name" value="DUF3915"/>
    <property type="match status" value="1"/>
</dbReference>
<evidence type="ECO:0000313" key="4">
    <source>
        <dbReference type="Proteomes" id="UP000272492"/>
    </source>
</evidence>
<sequence length="123" mass="13819">MFGSFGCCDNFRDCHHHERECDRRDHREKEREVKPQQPAVCNVLASISVGTELSLLSVKGVGSFHNVIFEGFCNGVALFSALARNNNDKDNKDDNKDDKHNQNRNTFTGILRVCPTDIVAIAI</sequence>
<proteinExistence type="predicted"/>
<organism evidence="2 3">
    <name type="scientific">Bacillus albus</name>
    <dbReference type="NCBI Taxonomy" id="2026189"/>
    <lineage>
        <taxon>Bacteria</taxon>
        <taxon>Bacillati</taxon>
        <taxon>Bacillota</taxon>
        <taxon>Bacilli</taxon>
        <taxon>Bacillales</taxon>
        <taxon>Bacillaceae</taxon>
        <taxon>Bacillus</taxon>
        <taxon>Bacillus cereus group</taxon>
    </lineage>
</organism>
<evidence type="ECO:0000313" key="2">
    <source>
        <dbReference type="EMBL" id="OJD69359.1"/>
    </source>
</evidence>
<name>A0A1J9UYU6_9BACI</name>
<reference evidence="2 3" key="1">
    <citation type="submission" date="2016-06" db="EMBL/GenBank/DDBJ databases">
        <title>First insights into the genetic diversity and population structure of in the Bacillus cereus group bacteria from diverse marine environments.</title>
        <authorList>
            <person name="Liu Y."/>
            <person name="Lai Q."/>
            <person name="Shao Z."/>
        </authorList>
    </citation>
    <scope>NUCLEOTIDE SEQUENCE [LARGE SCALE GENOMIC DNA]</scope>
    <source>
        <strain evidence="2 3">N35-10-2</strain>
    </source>
</reference>
<dbReference type="Proteomes" id="UP000272492">
    <property type="component" value="Chromosome"/>
</dbReference>
<dbReference type="InterPro" id="IPR025026">
    <property type="entry name" value="DUF3915"/>
</dbReference>
<dbReference type="Proteomes" id="UP000181873">
    <property type="component" value="Unassembled WGS sequence"/>
</dbReference>
<dbReference type="GeneID" id="83637760"/>
<dbReference type="EMBL" id="CP034548">
    <property type="protein sequence ID" value="AZQ46467.1"/>
    <property type="molecule type" value="Genomic_DNA"/>
</dbReference>
<keyword evidence="4" id="KW-1185">Reference proteome</keyword>
<evidence type="ECO:0000313" key="1">
    <source>
        <dbReference type="EMBL" id="AZQ46467.1"/>
    </source>
</evidence>
<gene>
    <name evidence="2" type="ORF">BAU25_07225</name>
    <name evidence="1" type="ORF">EJW27_07120</name>
</gene>
<dbReference type="RefSeq" id="WP_071757349.1">
    <property type="nucleotide sequence ID" value="NZ_CBCSIO010000001.1"/>
</dbReference>
<evidence type="ECO:0000313" key="3">
    <source>
        <dbReference type="Proteomes" id="UP000181873"/>
    </source>
</evidence>
<dbReference type="AlphaFoldDB" id="A0A1J9UYU6"/>
<protein>
    <submittedName>
        <fullName evidence="1">DUF3915 domain-containing protein</fullName>
    </submittedName>
</protein>
<accession>A0A1J9UYU6</accession>
<reference evidence="1 4" key="2">
    <citation type="submission" date="2018-12" db="EMBL/GenBank/DDBJ databases">
        <authorList>
            <person name="Wang H."/>
            <person name="Peng S."/>
            <person name="Yu X."/>
            <person name="Li X."/>
        </authorList>
    </citation>
    <scope>NUCLEOTIDE SEQUENCE [LARGE SCALE GENOMIC DNA]</scope>
    <source>
        <strain evidence="1 4">PFYN01</strain>
    </source>
</reference>
<dbReference type="EMBL" id="MAOE01000035">
    <property type="protein sequence ID" value="OJD69359.1"/>
    <property type="molecule type" value="Genomic_DNA"/>
</dbReference>